<dbReference type="EMBL" id="QZWG01000009">
    <property type="protein sequence ID" value="RZB91575.1"/>
    <property type="molecule type" value="Genomic_DNA"/>
</dbReference>
<proteinExistence type="predicted"/>
<evidence type="ECO:0000313" key="2">
    <source>
        <dbReference type="EMBL" id="RZB91575.1"/>
    </source>
</evidence>
<dbReference type="AlphaFoldDB" id="A0A445IZN8"/>
<dbReference type="EMBL" id="QZWG01000009">
    <property type="protein sequence ID" value="RZB91576.1"/>
    <property type="molecule type" value="Genomic_DNA"/>
</dbReference>
<protein>
    <submittedName>
        <fullName evidence="2">Uncharacterized protein</fullName>
    </submittedName>
</protein>
<name>A0A445IZN8_GLYSO</name>
<sequence length="117" mass="13156">APHGIPLQPFPPLKFLNSPPCMQDIATLKHPRGTTLLILHLLALHLTVLSLFCHGLDFVILIGEKIRLIKAPSTPSIPILRVFVTGFFFMGHTCRTDTRAASYVNRKFKRQSVQELE</sequence>
<reference evidence="2 3" key="1">
    <citation type="submission" date="2018-09" db="EMBL/GenBank/DDBJ databases">
        <title>A high-quality reference genome of wild soybean provides a powerful tool to mine soybean genomes.</title>
        <authorList>
            <person name="Xie M."/>
            <person name="Chung C.Y.L."/>
            <person name="Li M.-W."/>
            <person name="Wong F.-L."/>
            <person name="Chan T.-F."/>
            <person name="Lam H.-M."/>
        </authorList>
    </citation>
    <scope>NUCLEOTIDE SEQUENCE [LARGE SCALE GENOMIC DNA]</scope>
    <source>
        <strain evidence="3">cv. W05</strain>
        <tissue evidence="2">Hypocotyl of etiolated seedlings</tissue>
    </source>
</reference>
<keyword evidence="1" id="KW-1133">Transmembrane helix</keyword>
<gene>
    <name evidence="2" type="ORF">D0Y65_023822</name>
</gene>
<keyword evidence="1" id="KW-0812">Transmembrane</keyword>
<dbReference type="Proteomes" id="UP000289340">
    <property type="component" value="Chromosome 9"/>
</dbReference>
<accession>A0A445IZN8</accession>
<keyword evidence="3" id="KW-1185">Reference proteome</keyword>
<comment type="caution">
    <text evidence="2">The sequence shown here is derived from an EMBL/GenBank/DDBJ whole genome shotgun (WGS) entry which is preliminary data.</text>
</comment>
<feature type="non-terminal residue" evidence="2">
    <location>
        <position position="1"/>
    </location>
</feature>
<evidence type="ECO:0000256" key="1">
    <source>
        <dbReference type="SAM" id="Phobius"/>
    </source>
</evidence>
<evidence type="ECO:0000313" key="3">
    <source>
        <dbReference type="Proteomes" id="UP000289340"/>
    </source>
</evidence>
<feature type="transmembrane region" description="Helical" evidence="1">
    <location>
        <begin position="37"/>
        <end position="62"/>
    </location>
</feature>
<organism evidence="2 3">
    <name type="scientific">Glycine soja</name>
    <name type="common">Wild soybean</name>
    <dbReference type="NCBI Taxonomy" id="3848"/>
    <lineage>
        <taxon>Eukaryota</taxon>
        <taxon>Viridiplantae</taxon>
        <taxon>Streptophyta</taxon>
        <taxon>Embryophyta</taxon>
        <taxon>Tracheophyta</taxon>
        <taxon>Spermatophyta</taxon>
        <taxon>Magnoliopsida</taxon>
        <taxon>eudicotyledons</taxon>
        <taxon>Gunneridae</taxon>
        <taxon>Pentapetalae</taxon>
        <taxon>rosids</taxon>
        <taxon>fabids</taxon>
        <taxon>Fabales</taxon>
        <taxon>Fabaceae</taxon>
        <taxon>Papilionoideae</taxon>
        <taxon>50 kb inversion clade</taxon>
        <taxon>NPAAA clade</taxon>
        <taxon>indigoferoid/millettioid clade</taxon>
        <taxon>Phaseoleae</taxon>
        <taxon>Glycine</taxon>
        <taxon>Glycine subgen. Soja</taxon>
    </lineage>
</organism>
<keyword evidence="1" id="KW-0472">Membrane</keyword>